<gene>
    <name evidence="3" type="ORF">ACFQ38_06745</name>
</gene>
<dbReference type="RefSeq" id="WP_381480151.1">
    <property type="nucleotide sequence ID" value="NZ_JBHTLT010000032.1"/>
</dbReference>
<feature type="domain" description="YtkA-like" evidence="2">
    <location>
        <begin position="33"/>
        <end position="113"/>
    </location>
</feature>
<name>A0ABW3TWV3_9BACL</name>
<dbReference type="Pfam" id="PF13115">
    <property type="entry name" value="YtkA"/>
    <property type="match status" value="2"/>
</dbReference>
<feature type="chain" id="PRO_5045968674" evidence="1">
    <location>
        <begin position="25"/>
        <end position="247"/>
    </location>
</feature>
<evidence type="ECO:0000259" key="2">
    <source>
        <dbReference type="Pfam" id="PF13115"/>
    </source>
</evidence>
<evidence type="ECO:0000313" key="3">
    <source>
        <dbReference type="EMBL" id="MFD1204794.1"/>
    </source>
</evidence>
<evidence type="ECO:0000256" key="1">
    <source>
        <dbReference type="SAM" id="SignalP"/>
    </source>
</evidence>
<keyword evidence="1" id="KW-0732">Signal</keyword>
<organism evidence="3 4">
    <name type="scientific">Sporosarcina contaminans</name>
    <dbReference type="NCBI Taxonomy" id="633403"/>
    <lineage>
        <taxon>Bacteria</taxon>
        <taxon>Bacillati</taxon>
        <taxon>Bacillota</taxon>
        <taxon>Bacilli</taxon>
        <taxon>Bacillales</taxon>
        <taxon>Caryophanaceae</taxon>
        <taxon>Sporosarcina</taxon>
    </lineage>
</organism>
<dbReference type="InterPro" id="IPR013783">
    <property type="entry name" value="Ig-like_fold"/>
</dbReference>
<feature type="signal peptide" evidence="1">
    <location>
        <begin position="1"/>
        <end position="24"/>
    </location>
</feature>
<proteinExistence type="predicted"/>
<reference evidence="4" key="1">
    <citation type="journal article" date="2019" name="Int. J. Syst. Evol. Microbiol.">
        <title>The Global Catalogue of Microorganisms (GCM) 10K type strain sequencing project: providing services to taxonomists for standard genome sequencing and annotation.</title>
        <authorList>
            <consortium name="The Broad Institute Genomics Platform"/>
            <consortium name="The Broad Institute Genome Sequencing Center for Infectious Disease"/>
            <person name="Wu L."/>
            <person name="Ma J."/>
        </authorList>
    </citation>
    <scope>NUCLEOTIDE SEQUENCE [LARGE SCALE GENOMIC DNA]</scope>
    <source>
        <strain evidence="4">CCUG 53915</strain>
    </source>
</reference>
<dbReference type="PROSITE" id="PS51257">
    <property type="entry name" value="PROKAR_LIPOPROTEIN"/>
    <property type="match status" value="1"/>
</dbReference>
<sequence>MKKKTLGILTVLLLLILSACSSKEENNADVEVYPLEVDLTVTEKVEVGDTVQMEAIVTYGDEKVADADEVVYEIWEEGKKDESYKIEATNEKDGSYTAETSFDHDGLFHVQVHVTAKQLHTMPVKEVTVGNGGHYENSGEEHDHGHAEGFSMHFNVLDGVTTGEEIDLTTHIQMEEKPMENLNVRYEIWNDAEENGKHEWADASESSAGEYKASYQFDQAGTYKVQIHVKDDEDLHEHETVTIEVTE</sequence>
<dbReference type="Proteomes" id="UP001597231">
    <property type="component" value="Unassembled WGS sequence"/>
</dbReference>
<comment type="caution">
    <text evidence="3">The sequence shown here is derived from an EMBL/GenBank/DDBJ whole genome shotgun (WGS) entry which is preliminary data.</text>
</comment>
<dbReference type="EMBL" id="JBHTLT010000032">
    <property type="protein sequence ID" value="MFD1204794.1"/>
    <property type="molecule type" value="Genomic_DNA"/>
</dbReference>
<protein>
    <submittedName>
        <fullName evidence="3">FixH family protein</fullName>
    </submittedName>
</protein>
<keyword evidence="4" id="KW-1185">Reference proteome</keyword>
<dbReference type="InterPro" id="IPR032693">
    <property type="entry name" value="YtkA-like_dom"/>
</dbReference>
<evidence type="ECO:0000313" key="4">
    <source>
        <dbReference type="Proteomes" id="UP001597231"/>
    </source>
</evidence>
<dbReference type="Gene3D" id="2.60.40.10">
    <property type="entry name" value="Immunoglobulins"/>
    <property type="match status" value="1"/>
</dbReference>
<feature type="domain" description="YtkA-like" evidence="2">
    <location>
        <begin position="148"/>
        <end position="228"/>
    </location>
</feature>
<accession>A0ABW3TWV3</accession>